<evidence type="ECO:0000256" key="6">
    <source>
        <dbReference type="ARBA" id="ARBA00023136"/>
    </source>
</evidence>
<sequence>MDSYSLTLVFIIGLIFAFMDAFGIGANDVANSFSTSVASKSLTLKQACFIAVFTEFLGALLLGSHTAKTIRDGIVDLSKFQGKQDALMVGMMCALIGSSTWVLTASKLGFPVSTTHSIIGATIGIGIVIHGFGVVNWGWANKGVLQIITSWFLSPLVAGIIGAIIYCSVKYLVLKRKTPFKNGLRFIPVYFFITVTIIIFFIVYKGTPGINLTSLGFPIILAVTLGIAFIAVLFAIFFYIPWVKRIIINHEDLKFYHIPFIHFIGEHKHLSEIALESGIPESKIDIMNIKKNSDIHEDIINYSAKDISNKMEKEQPKNEANKSLSKKLGGIFTHGINQEIAEYKNDEYKEMHDAAIKYDDNTEELYSFLQILTASFASFAHGSNDVANAVGPLTTIYYIWCTGLNPDSTLSIPIWILILCAVAIDLGLITYGYHVMRSLGNKITLLTPTRGFSSELSACLTVLTCSRLSLPVSTTHCITGSTTAIGLCNGNLKSVNWKLLLFCGFSWILTLPIAGIIAGITFKLLYPIFMYYSSVPNSI</sequence>
<feature type="transmembrane region" description="Helical" evidence="7">
    <location>
        <begin position="47"/>
        <end position="67"/>
    </location>
</feature>
<accession>A0A1Y2D7Z4</accession>
<feature type="transmembrane region" description="Helical" evidence="7">
    <location>
        <begin position="87"/>
        <end position="106"/>
    </location>
</feature>
<dbReference type="PANTHER" id="PTHR11101:SF80">
    <property type="entry name" value="PHOSPHATE TRANSPORTER"/>
    <property type="match status" value="1"/>
</dbReference>
<organism evidence="8 9">
    <name type="scientific">Neocallimastix californiae</name>
    <dbReference type="NCBI Taxonomy" id="1754190"/>
    <lineage>
        <taxon>Eukaryota</taxon>
        <taxon>Fungi</taxon>
        <taxon>Fungi incertae sedis</taxon>
        <taxon>Chytridiomycota</taxon>
        <taxon>Chytridiomycota incertae sedis</taxon>
        <taxon>Neocallimastigomycetes</taxon>
        <taxon>Neocallimastigales</taxon>
        <taxon>Neocallimastigaceae</taxon>
        <taxon>Neocallimastix</taxon>
    </lineage>
</organism>
<feature type="transmembrane region" description="Helical" evidence="7">
    <location>
        <begin position="186"/>
        <end position="204"/>
    </location>
</feature>
<proteinExistence type="inferred from homology"/>
<gene>
    <name evidence="8" type="ORF">LY90DRAFT_455478</name>
</gene>
<evidence type="ECO:0000256" key="4">
    <source>
        <dbReference type="ARBA" id="ARBA00022692"/>
    </source>
</evidence>
<dbReference type="OrthoDB" id="260807at2759"/>
<keyword evidence="2 7" id="KW-0813">Transport</keyword>
<keyword evidence="4 7" id="KW-0812">Transmembrane</keyword>
<name>A0A1Y2D7Z4_9FUNG</name>
<evidence type="ECO:0000256" key="1">
    <source>
        <dbReference type="ARBA" id="ARBA00004141"/>
    </source>
</evidence>
<evidence type="ECO:0000256" key="3">
    <source>
        <dbReference type="ARBA" id="ARBA00022592"/>
    </source>
</evidence>
<reference evidence="8 9" key="1">
    <citation type="submission" date="2016-08" db="EMBL/GenBank/DDBJ databases">
        <title>A Parts List for Fungal Cellulosomes Revealed by Comparative Genomics.</title>
        <authorList>
            <consortium name="DOE Joint Genome Institute"/>
            <person name="Haitjema C.H."/>
            <person name="Gilmore S.P."/>
            <person name="Henske J.K."/>
            <person name="Solomon K.V."/>
            <person name="De Groot R."/>
            <person name="Kuo A."/>
            <person name="Mondo S.J."/>
            <person name="Salamov A.A."/>
            <person name="Labutti K."/>
            <person name="Zhao Z."/>
            <person name="Chiniquy J."/>
            <person name="Barry K."/>
            <person name="Brewer H.M."/>
            <person name="Purvine S.O."/>
            <person name="Wright A.T."/>
            <person name="Boxma B."/>
            <person name="Van Alen T."/>
            <person name="Hackstein J.H."/>
            <person name="Baker S.E."/>
            <person name="Grigoriev I.V."/>
            <person name="O'Malley M.A."/>
        </authorList>
    </citation>
    <scope>NUCLEOTIDE SEQUENCE [LARGE SCALE GENOMIC DNA]</scope>
    <source>
        <strain evidence="8 9">G1</strain>
    </source>
</reference>
<feature type="transmembrane region" description="Helical" evidence="7">
    <location>
        <begin position="6"/>
        <end position="26"/>
    </location>
</feature>
<dbReference type="STRING" id="1754190.A0A1Y2D7Z4"/>
<comment type="similarity">
    <text evidence="7">Belongs to the inorganic phosphate transporter (PiT) (TC 2.A.20) family.</text>
</comment>
<feature type="transmembrane region" description="Helical" evidence="7">
    <location>
        <begin position="499"/>
        <end position="526"/>
    </location>
</feature>
<feature type="transmembrane region" description="Helical" evidence="7">
    <location>
        <begin position="151"/>
        <end position="174"/>
    </location>
</feature>
<evidence type="ECO:0000256" key="2">
    <source>
        <dbReference type="ARBA" id="ARBA00022448"/>
    </source>
</evidence>
<dbReference type="GO" id="GO:0035435">
    <property type="term" value="P:phosphate ion transmembrane transport"/>
    <property type="evidence" value="ECO:0007669"/>
    <property type="project" value="TreeGrafter"/>
</dbReference>
<dbReference type="Pfam" id="PF01384">
    <property type="entry name" value="PHO4"/>
    <property type="match status" value="1"/>
</dbReference>
<comment type="subcellular location">
    <subcellularLocation>
        <location evidence="1 7">Membrane</location>
        <topology evidence="1 7">Multi-pass membrane protein</topology>
    </subcellularLocation>
</comment>
<dbReference type="InterPro" id="IPR001204">
    <property type="entry name" value="Phos_transporter"/>
</dbReference>
<dbReference type="GO" id="GO:0005315">
    <property type="term" value="F:phosphate transmembrane transporter activity"/>
    <property type="evidence" value="ECO:0007669"/>
    <property type="project" value="InterPro"/>
</dbReference>
<comment type="function">
    <text evidence="7">Sodium-phosphate symporter.</text>
</comment>
<dbReference type="AlphaFoldDB" id="A0A1Y2D7Z4"/>
<dbReference type="PANTHER" id="PTHR11101">
    <property type="entry name" value="PHOSPHATE TRANSPORTER"/>
    <property type="match status" value="1"/>
</dbReference>
<evidence type="ECO:0000313" key="9">
    <source>
        <dbReference type="Proteomes" id="UP000193920"/>
    </source>
</evidence>
<feature type="transmembrane region" description="Helical" evidence="7">
    <location>
        <begin position="412"/>
        <end position="433"/>
    </location>
</feature>
<dbReference type="EMBL" id="MCOG01000078">
    <property type="protein sequence ID" value="ORY55381.1"/>
    <property type="molecule type" value="Genomic_DNA"/>
</dbReference>
<keyword evidence="9" id="KW-1185">Reference proteome</keyword>
<feature type="transmembrane region" description="Helical" evidence="7">
    <location>
        <begin position="216"/>
        <end position="240"/>
    </location>
</feature>
<evidence type="ECO:0000313" key="8">
    <source>
        <dbReference type="EMBL" id="ORY55381.1"/>
    </source>
</evidence>
<keyword evidence="5 7" id="KW-1133">Transmembrane helix</keyword>
<evidence type="ECO:0000256" key="7">
    <source>
        <dbReference type="RuleBase" id="RU363058"/>
    </source>
</evidence>
<dbReference type="Proteomes" id="UP000193920">
    <property type="component" value="Unassembled WGS sequence"/>
</dbReference>
<protein>
    <recommendedName>
        <fullName evidence="7">Phosphate transporter</fullName>
    </recommendedName>
</protein>
<dbReference type="GO" id="GO:0016020">
    <property type="term" value="C:membrane"/>
    <property type="evidence" value="ECO:0007669"/>
    <property type="project" value="UniProtKB-SubCell"/>
</dbReference>
<comment type="caution">
    <text evidence="8">The sequence shown here is derived from an EMBL/GenBank/DDBJ whole genome shotgun (WGS) entry which is preliminary data.</text>
</comment>
<evidence type="ECO:0000256" key="5">
    <source>
        <dbReference type="ARBA" id="ARBA00022989"/>
    </source>
</evidence>
<keyword evidence="3 7" id="KW-0592">Phosphate transport</keyword>
<feature type="transmembrane region" description="Helical" evidence="7">
    <location>
        <begin position="118"/>
        <end position="139"/>
    </location>
</feature>
<keyword evidence="6 7" id="KW-0472">Membrane</keyword>